<evidence type="ECO:0000313" key="1">
    <source>
        <dbReference type="EMBL" id="HCV79694.1"/>
    </source>
</evidence>
<comment type="caution">
    <text evidence="1">The sequence shown here is derived from an EMBL/GenBank/DDBJ whole genome shotgun (WGS) entry which is preliminary data.</text>
</comment>
<dbReference type="RefSeq" id="WP_013072094.1">
    <property type="nucleotide sequence ID" value="NZ_DEPI01000169.1"/>
</dbReference>
<dbReference type="Proteomes" id="UP000264330">
    <property type="component" value="Unassembled WGS sequence"/>
</dbReference>
<accession>A0A3D5IVH7</accession>
<dbReference type="EMBL" id="DPMF01000025">
    <property type="protein sequence ID" value="HCV79694.1"/>
    <property type="molecule type" value="Genomic_DNA"/>
</dbReference>
<protein>
    <submittedName>
        <fullName evidence="1">Uncharacterized protein</fullName>
    </submittedName>
</protein>
<dbReference type="AlphaFoldDB" id="A0A3D5IVH7"/>
<sequence length="144" mass="16695">MQFLVKNIGVVLVVVVVLFRDTIFGTKDYGSRGDLDKEKSDYGSTISDLQAEAIAEQLFNIMVSWFRSDYDDLLPIWKRIKNDADYNKVYNAFKKRQYSVTWKNGGDPLTSDKYDLTSWLNYETSEETRVKLTSANPNVTIWKK</sequence>
<gene>
    <name evidence="1" type="ORF">DGQ38_01430</name>
</gene>
<reference evidence="1 2" key="1">
    <citation type="journal article" date="2018" name="Nat. Biotechnol.">
        <title>A standardized bacterial taxonomy based on genome phylogeny substantially revises the tree of life.</title>
        <authorList>
            <person name="Parks D.H."/>
            <person name="Chuvochina M."/>
            <person name="Waite D.W."/>
            <person name="Rinke C."/>
            <person name="Skarshewski A."/>
            <person name="Chaumeil P.A."/>
            <person name="Hugenholtz P."/>
        </authorList>
    </citation>
    <scope>NUCLEOTIDE SEQUENCE [LARGE SCALE GENOMIC DNA]</scope>
    <source>
        <strain evidence="1">UBA9359</strain>
    </source>
</reference>
<proteinExistence type="predicted"/>
<organism evidence="1 2">
    <name type="scientific">Zunongwangia profunda</name>
    <dbReference type="NCBI Taxonomy" id="398743"/>
    <lineage>
        <taxon>Bacteria</taxon>
        <taxon>Pseudomonadati</taxon>
        <taxon>Bacteroidota</taxon>
        <taxon>Flavobacteriia</taxon>
        <taxon>Flavobacteriales</taxon>
        <taxon>Flavobacteriaceae</taxon>
        <taxon>Zunongwangia</taxon>
    </lineage>
</organism>
<evidence type="ECO:0000313" key="2">
    <source>
        <dbReference type="Proteomes" id="UP000264330"/>
    </source>
</evidence>
<name>A0A3D5IVH7_9FLAO</name>